<dbReference type="PANTHER" id="PTHR39339">
    <property type="entry name" value="SLR1444 PROTEIN"/>
    <property type="match status" value="1"/>
</dbReference>
<protein>
    <submittedName>
        <fullName evidence="3">CHAD domain-containing protein</fullName>
    </submittedName>
</protein>
<organism evidence="3 4">
    <name type="scientific">Haloechinothrix salitolerans</name>
    <dbReference type="NCBI Taxonomy" id="926830"/>
    <lineage>
        <taxon>Bacteria</taxon>
        <taxon>Bacillati</taxon>
        <taxon>Actinomycetota</taxon>
        <taxon>Actinomycetes</taxon>
        <taxon>Pseudonocardiales</taxon>
        <taxon>Pseudonocardiaceae</taxon>
        <taxon>Haloechinothrix</taxon>
    </lineage>
</organism>
<comment type="caution">
    <text evidence="3">The sequence shown here is derived from an EMBL/GenBank/DDBJ whole genome shotgun (WGS) entry which is preliminary data.</text>
</comment>
<evidence type="ECO:0000313" key="4">
    <source>
        <dbReference type="Proteomes" id="UP001596337"/>
    </source>
</evidence>
<feature type="domain" description="CHAD" evidence="2">
    <location>
        <begin position="28"/>
        <end position="325"/>
    </location>
</feature>
<name>A0ABW2C6W9_9PSEU</name>
<dbReference type="EMBL" id="JBHSXX010000001">
    <property type="protein sequence ID" value="MFC6871096.1"/>
    <property type="molecule type" value="Genomic_DNA"/>
</dbReference>
<accession>A0ABW2C6W9</accession>
<gene>
    <name evidence="3" type="ORF">ACFQGD_28640</name>
</gene>
<evidence type="ECO:0000259" key="2">
    <source>
        <dbReference type="PROSITE" id="PS51708"/>
    </source>
</evidence>
<dbReference type="InterPro" id="IPR007899">
    <property type="entry name" value="CHAD_dom"/>
</dbReference>
<evidence type="ECO:0000256" key="1">
    <source>
        <dbReference type="SAM" id="MobiDB-lite"/>
    </source>
</evidence>
<feature type="region of interest" description="Disordered" evidence="1">
    <location>
        <begin position="1"/>
        <end position="36"/>
    </location>
</feature>
<sequence length="333" mass="36669">MTSARGQRAAPTPTEVGLGEQPKDVSASTTATEQARARIDEQLRALLRHQDGTREGKDPEELHQFRVAIRRLRSVLKAVPSLTGEARSATDTRPPEQAPFARYTAADLRDELRWLGDLTNPVRDLDVLLMRLRAETAGFDDDELAAAERLMSALVKERGTHRMALGRALSSARYQAMLTGLATLANGDGDDARDPLTGTTFVSSLRKPYRALRKAIDDLGDDPEDAQLHDLRIKGKRLRYTAETALPAAKPSDVKRLTKLIKAAKRLQDVLGVHQDAVVAAKRVRELGAEQDEPLPAFVAGRLVEREMARKAQARADLSGRCQKVLKRAKPLV</sequence>
<dbReference type="RefSeq" id="WP_345406308.1">
    <property type="nucleotide sequence ID" value="NZ_BAABLA010000122.1"/>
</dbReference>
<dbReference type="Gene3D" id="1.40.20.10">
    <property type="entry name" value="CHAD domain"/>
    <property type="match status" value="1"/>
</dbReference>
<dbReference type="SMART" id="SM00880">
    <property type="entry name" value="CHAD"/>
    <property type="match status" value="1"/>
</dbReference>
<dbReference type="InterPro" id="IPR038186">
    <property type="entry name" value="CHAD_dom_sf"/>
</dbReference>
<evidence type="ECO:0000313" key="3">
    <source>
        <dbReference type="EMBL" id="MFC6871096.1"/>
    </source>
</evidence>
<dbReference type="Proteomes" id="UP001596337">
    <property type="component" value="Unassembled WGS sequence"/>
</dbReference>
<dbReference type="PROSITE" id="PS51708">
    <property type="entry name" value="CHAD"/>
    <property type="match status" value="1"/>
</dbReference>
<dbReference type="PANTHER" id="PTHR39339:SF1">
    <property type="entry name" value="CHAD DOMAIN-CONTAINING PROTEIN"/>
    <property type="match status" value="1"/>
</dbReference>
<keyword evidence="4" id="KW-1185">Reference proteome</keyword>
<proteinExistence type="predicted"/>
<dbReference type="Pfam" id="PF05235">
    <property type="entry name" value="CHAD"/>
    <property type="match status" value="2"/>
</dbReference>
<reference evidence="4" key="1">
    <citation type="journal article" date="2019" name="Int. J. Syst. Evol. Microbiol.">
        <title>The Global Catalogue of Microorganisms (GCM) 10K type strain sequencing project: providing services to taxonomists for standard genome sequencing and annotation.</title>
        <authorList>
            <consortium name="The Broad Institute Genomics Platform"/>
            <consortium name="The Broad Institute Genome Sequencing Center for Infectious Disease"/>
            <person name="Wu L."/>
            <person name="Ma J."/>
        </authorList>
    </citation>
    <scope>NUCLEOTIDE SEQUENCE [LARGE SCALE GENOMIC DNA]</scope>
    <source>
        <strain evidence="4">KCTC 32255</strain>
    </source>
</reference>